<dbReference type="InterPro" id="IPR002470">
    <property type="entry name" value="Peptidase_S9A"/>
</dbReference>
<dbReference type="Proteomes" id="UP000789833">
    <property type="component" value="Unassembled WGS sequence"/>
</dbReference>
<dbReference type="PRINTS" id="PR00862">
    <property type="entry name" value="PROLIGOPTASE"/>
</dbReference>
<dbReference type="InterPro" id="IPR002471">
    <property type="entry name" value="Pept_S9_AS"/>
</dbReference>
<comment type="catalytic activity">
    <reaction evidence="1">
        <text>Hydrolysis of Pro-|-Xaa &gt;&gt; Ala-|-Xaa in oligopeptides.</text>
        <dbReference type="EC" id="3.4.21.26"/>
    </reaction>
</comment>
<evidence type="ECO:0000256" key="1">
    <source>
        <dbReference type="ARBA" id="ARBA00001070"/>
    </source>
</evidence>
<evidence type="ECO:0000256" key="5">
    <source>
        <dbReference type="ARBA" id="ARBA00022801"/>
    </source>
</evidence>
<evidence type="ECO:0000256" key="6">
    <source>
        <dbReference type="ARBA" id="ARBA00022825"/>
    </source>
</evidence>
<dbReference type="GO" id="GO:0004252">
    <property type="term" value="F:serine-type endopeptidase activity"/>
    <property type="evidence" value="ECO:0007669"/>
    <property type="project" value="UniProtKB-EC"/>
</dbReference>
<keyword evidence="4" id="KW-0645">Protease</keyword>
<reference evidence="9 10" key="1">
    <citation type="submission" date="2021-10" db="EMBL/GenBank/DDBJ databases">
        <authorList>
            <person name="Criscuolo A."/>
        </authorList>
    </citation>
    <scope>NUCLEOTIDE SEQUENCE [LARGE SCALE GENOMIC DNA]</scope>
    <source>
        <strain evidence="10">CIP 111883</strain>
    </source>
</reference>
<comment type="caution">
    <text evidence="9">The sequence shown here is derived from an EMBL/GenBank/DDBJ whole genome shotgun (WGS) entry which is preliminary data.</text>
</comment>
<dbReference type="Gene3D" id="3.40.50.1820">
    <property type="entry name" value="alpha/beta hydrolase"/>
    <property type="match status" value="1"/>
</dbReference>
<dbReference type="InterPro" id="IPR023302">
    <property type="entry name" value="Pept_S9A_N"/>
</dbReference>
<organism evidence="9 10">
    <name type="scientific">Sutcliffiella rhizosphaerae</name>
    <dbReference type="NCBI Taxonomy" id="2880967"/>
    <lineage>
        <taxon>Bacteria</taxon>
        <taxon>Bacillati</taxon>
        <taxon>Bacillota</taxon>
        <taxon>Bacilli</taxon>
        <taxon>Bacillales</taxon>
        <taxon>Bacillaceae</taxon>
        <taxon>Sutcliffiella</taxon>
    </lineage>
</organism>
<dbReference type="PANTHER" id="PTHR42881">
    <property type="entry name" value="PROLYL ENDOPEPTIDASE"/>
    <property type="match status" value="1"/>
</dbReference>
<dbReference type="EMBL" id="CAKJTJ010000025">
    <property type="protein sequence ID" value="CAG9622684.1"/>
    <property type="molecule type" value="Genomic_DNA"/>
</dbReference>
<dbReference type="EC" id="3.4.21.26" evidence="3"/>
<dbReference type="InterPro" id="IPR051167">
    <property type="entry name" value="Prolyl_oligopep/macrocyclase"/>
</dbReference>
<feature type="domain" description="Peptidase S9A N-terminal" evidence="8">
    <location>
        <begin position="5"/>
        <end position="401"/>
    </location>
</feature>
<keyword evidence="6" id="KW-0720">Serine protease</keyword>
<proteinExistence type="inferred from homology"/>
<keyword evidence="5 9" id="KW-0378">Hydrolase</keyword>
<feature type="domain" description="Peptidase S9 prolyl oligopeptidase catalytic" evidence="7">
    <location>
        <begin position="461"/>
        <end position="674"/>
    </location>
</feature>
<dbReference type="InterPro" id="IPR001375">
    <property type="entry name" value="Peptidase_S9_cat"/>
</dbReference>
<evidence type="ECO:0000313" key="10">
    <source>
        <dbReference type="Proteomes" id="UP000789833"/>
    </source>
</evidence>
<protein>
    <recommendedName>
        <fullName evidence="3">prolyl oligopeptidase</fullName>
        <ecNumber evidence="3">3.4.21.26</ecNumber>
    </recommendedName>
</protein>
<evidence type="ECO:0000259" key="8">
    <source>
        <dbReference type="Pfam" id="PF02897"/>
    </source>
</evidence>
<gene>
    <name evidence="9" type="ORF">BACCIP111883_03475</name>
</gene>
<evidence type="ECO:0000256" key="4">
    <source>
        <dbReference type="ARBA" id="ARBA00022670"/>
    </source>
</evidence>
<keyword evidence="10" id="KW-1185">Reference proteome</keyword>
<dbReference type="PANTHER" id="PTHR42881:SF2">
    <property type="entry name" value="PROLYL ENDOPEPTIDASE"/>
    <property type="match status" value="1"/>
</dbReference>
<dbReference type="Pfam" id="PF00326">
    <property type="entry name" value="Peptidase_S9"/>
    <property type="match status" value="1"/>
</dbReference>
<dbReference type="RefSeq" id="WP_230503453.1">
    <property type="nucleotide sequence ID" value="NZ_CAKJTJ010000025.1"/>
</dbReference>
<dbReference type="PROSITE" id="PS00708">
    <property type="entry name" value="PRO_ENDOPEP_SER"/>
    <property type="match status" value="1"/>
</dbReference>
<dbReference type="InterPro" id="IPR029058">
    <property type="entry name" value="AB_hydrolase_fold"/>
</dbReference>
<dbReference type="SUPFAM" id="SSF50993">
    <property type="entry name" value="Peptidase/esterase 'gauge' domain"/>
    <property type="match status" value="1"/>
</dbReference>
<evidence type="ECO:0000313" key="9">
    <source>
        <dbReference type="EMBL" id="CAG9622684.1"/>
    </source>
</evidence>
<evidence type="ECO:0000259" key="7">
    <source>
        <dbReference type="Pfam" id="PF00326"/>
    </source>
</evidence>
<evidence type="ECO:0000256" key="3">
    <source>
        <dbReference type="ARBA" id="ARBA00011897"/>
    </source>
</evidence>
<dbReference type="Gene3D" id="2.130.10.120">
    <property type="entry name" value="Prolyl oligopeptidase, N-terminal domain"/>
    <property type="match status" value="1"/>
</dbReference>
<name>A0ABN8AEM8_9BACI</name>
<evidence type="ECO:0000256" key="2">
    <source>
        <dbReference type="ARBA" id="ARBA00005228"/>
    </source>
</evidence>
<comment type="similarity">
    <text evidence="2">Belongs to the peptidase S9A family.</text>
</comment>
<accession>A0ABN8AEM8</accession>
<dbReference type="SUPFAM" id="SSF53474">
    <property type="entry name" value="alpha/beta-Hydrolases"/>
    <property type="match status" value="1"/>
</dbReference>
<dbReference type="Pfam" id="PF02897">
    <property type="entry name" value="Peptidase_S9_N"/>
    <property type="match status" value="1"/>
</dbReference>
<sequence length="675" mass="77035">MLISKKSEIIEDFHGTKVKDPYRWLEDTNSDDTLGWVADRAKECKDYFTDVEVQSKDQERLTELWNFPKHYVPKQVEEKLFFQRNDGLQNQAVLYMKCNGIEKVILDPNHLSDDGTIAMTNFSVCSKGKYVAYSTAENGSDWQEIRVRDVESGKELIDVIKWVKFTSVVWSPDGKGFYYSRFPQPGANGHEEEGTHNKVYFHQLSTSQKDDILVHEQPDEKELMFSPVLSEDHQYIGLHVFYGTASENRFYYKPIDKNESFTKLLDQQDAEYTYITNKGSFFYFKTDLDAPKGRVIAIDVNSPDKVNWKEIIPEQDAVMEDIKYVKGNFVIVFSQDAHHAIQLYDENGIYNQEIELPFIGSLTELTVNSEQAAIYFGLTSFINPTAVFHFNLEKMELSLVAESTLPFEQEHYETTQVFYPSKDGTNIPMFLTHKKGLDLNGLNPVILYGYGGFNVSITPTFNPAVLAWLEKGGVYAVANLRGGMEYGEKWHKAGMLENKQNVFDDFIAAGEWLIENKYTSTERLAIMGGSNGGLLVAACMVQRPDLFGAVICRVPVIDMLRYHKFTIGKYWIPEYGNAENPEQFPFLYAYSPLHNIQQGIKYPPILIATADSDNRVVPAHAKKFTATLKEKADPATTVILRLEKKAGHGLGKPTSKLIDEWVDFYSFLDKEMNSK</sequence>